<accession>A0A1Y1UAH9</accession>
<gene>
    <name evidence="2" type="ORF">BCR36DRAFT_588567</name>
</gene>
<dbReference type="Proteomes" id="UP000193719">
    <property type="component" value="Unassembled WGS sequence"/>
</dbReference>
<dbReference type="AlphaFoldDB" id="A0A1Y1UAH9"/>
<comment type="caution">
    <text evidence="2">The sequence shown here is derived from an EMBL/GenBank/DDBJ whole genome shotgun (WGS) entry which is preliminary data.</text>
</comment>
<evidence type="ECO:0000256" key="1">
    <source>
        <dbReference type="ARBA" id="ARBA00006298"/>
    </source>
</evidence>
<dbReference type="STRING" id="1754191.A0A1Y1UAH9"/>
<keyword evidence="3" id="KW-1185">Reference proteome</keyword>
<name>A0A1Y1UAH9_9FUNG</name>
<dbReference type="GO" id="GO:0031416">
    <property type="term" value="C:NatB complex"/>
    <property type="evidence" value="ECO:0007669"/>
    <property type="project" value="TreeGrafter"/>
</dbReference>
<evidence type="ECO:0000313" key="3">
    <source>
        <dbReference type="Proteomes" id="UP000193719"/>
    </source>
</evidence>
<dbReference type="PANTHER" id="PTHR22767">
    <property type="entry name" value="N-TERMINAL ACETYLTRANSFERASE-RELATED"/>
    <property type="match status" value="1"/>
</dbReference>
<protein>
    <submittedName>
        <fullName evidence="2">Uncharacterized protein</fullName>
    </submittedName>
</protein>
<evidence type="ECO:0000313" key="2">
    <source>
        <dbReference type="EMBL" id="ORX34085.1"/>
    </source>
</evidence>
<organism evidence="2 3">
    <name type="scientific">Piromyces finnis</name>
    <dbReference type="NCBI Taxonomy" id="1754191"/>
    <lineage>
        <taxon>Eukaryota</taxon>
        <taxon>Fungi</taxon>
        <taxon>Fungi incertae sedis</taxon>
        <taxon>Chytridiomycota</taxon>
        <taxon>Chytridiomycota incertae sedis</taxon>
        <taxon>Neocallimastigomycetes</taxon>
        <taxon>Neocallimastigales</taxon>
        <taxon>Neocallimastigaceae</taxon>
        <taxon>Piromyces</taxon>
    </lineage>
</organism>
<proteinExistence type="inferred from homology"/>
<reference evidence="2 3" key="2">
    <citation type="submission" date="2016-08" db="EMBL/GenBank/DDBJ databases">
        <title>Pervasive Adenine N6-methylation of Active Genes in Fungi.</title>
        <authorList>
            <consortium name="DOE Joint Genome Institute"/>
            <person name="Mondo S.J."/>
            <person name="Dannebaum R.O."/>
            <person name="Kuo R.C."/>
            <person name="Labutti K."/>
            <person name="Haridas S."/>
            <person name="Kuo A."/>
            <person name="Salamov A."/>
            <person name="Ahrendt S.R."/>
            <person name="Lipzen A."/>
            <person name="Sullivan W."/>
            <person name="Andreopoulos W.B."/>
            <person name="Clum A."/>
            <person name="Lindquist E."/>
            <person name="Daum C."/>
            <person name="Ramamoorthy G.K."/>
            <person name="Gryganskyi A."/>
            <person name="Culley D."/>
            <person name="Magnuson J.K."/>
            <person name="James T.Y."/>
            <person name="O'Malley M.A."/>
            <person name="Stajich J.E."/>
            <person name="Spatafora J.W."/>
            <person name="Visel A."/>
            <person name="Grigoriev I.V."/>
        </authorList>
    </citation>
    <scope>NUCLEOTIDE SEQUENCE [LARGE SCALE GENOMIC DNA]</scope>
    <source>
        <strain evidence="3">finn</strain>
    </source>
</reference>
<dbReference type="PANTHER" id="PTHR22767:SF3">
    <property type="entry name" value="N-ALPHA-ACETYLTRANSFERASE 25, NATB AUXILIARY SUBUNIT"/>
    <property type="match status" value="1"/>
</dbReference>
<sequence>MSDRAVNNIYDDEIVELFQNAFEADITNEEYANQYFMAITRINNYDLQKQTALKLNKLFSNSSSNKKGKYFCWAIMSLILQSRYQKDCPKALITKLAEQMILKAIEKDFIIDYEGLFMYLTILIDQERYKEALDILNGDLGSKCIKIETERNRLNIELNRKTKQWEQLIKVCQDIIENNDHDNFTCFYNIIDALFILIEENVLAIDYLNNETFINVYDWIKKIQEEELKNGISKIKRAPFIAEIELEKKIINMTDKYCCFEDLLPYLEILDSDELINDFKAELNKLIKSTDINVNDIQRNVNIEKINFYLGYKINNEEEMKQYVKKLISLYEETLPFGTKLEDTERQFGDDYLVIAASLLIDYYKLTDKTCYIYQAIAILEHGLEKSKFNFQFKIILMRLYSILGDAFRTTELSRSLNLRSIQFDTLSFLYTEGMDSLNIVQIPLHIYNLCLSIYKSNNIEVPDVITQAYKNETYSKIIEILDFYNKLNNSIQQVLFHQQIIRIQTLQAFNTVDKVNSYLSSVDDKYIDITEEYLSKCTDNRDYKVFAHWKNEKTTLEEKIRCRPLKNTLWIQLFGLIPKILKNIALKNIEKIKADNEKLTALLSKDNLISELLPSEIANGKIVNEFAKFVIEADQSKETKVHYASNIAPNRKSRNLPWVINIQEKKKLNTLINSKKNTGIESIKEIFGSDEALIDNLMSNNKELLIKTFDQWQSSVSTSLENTLKETEIKMKLL</sequence>
<dbReference type="Pfam" id="PF09797">
    <property type="entry name" value="NatB_MDM20"/>
    <property type="match status" value="1"/>
</dbReference>
<dbReference type="InterPro" id="IPR019183">
    <property type="entry name" value="NAA25_NatB_aux_su"/>
</dbReference>
<reference evidence="2 3" key="1">
    <citation type="submission" date="2016-08" db="EMBL/GenBank/DDBJ databases">
        <title>Genomes of anaerobic fungi encode conserved fungal cellulosomes for biomass hydrolysis.</title>
        <authorList>
            <consortium name="DOE Joint Genome Institute"/>
            <person name="Haitjema C.H."/>
            <person name="Gilmore S.P."/>
            <person name="Henske J.K."/>
            <person name="Solomon K.V."/>
            <person name="De Groot R."/>
            <person name="Kuo A."/>
            <person name="Mondo S.J."/>
            <person name="Salamov A.A."/>
            <person name="Labutti K."/>
            <person name="Zhao Z."/>
            <person name="Chiniquy J."/>
            <person name="Barry K."/>
            <person name="Brewer H.M."/>
            <person name="Purvine S.O."/>
            <person name="Wright A.T."/>
            <person name="Boxma B."/>
            <person name="Van Alen T."/>
            <person name="Hackstein J.H."/>
            <person name="Baker S.E."/>
            <person name="Grigoriev I.V."/>
            <person name="O'Malley M.A."/>
        </authorList>
    </citation>
    <scope>NUCLEOTIDE SEQUENCE [LARGE SCALE GENOMIC DNA]</scope>
    <source>
        <strain evidence="3">finn</strain>
    </source>
</reference>
<comment type="similarity">
    <text evidence="1">Belongs to the MDM20/NAA25 family.</text>
</comment>
<dbReference type="EMBL" id="MCFH01000198">
    <property type="protein sequence ID" value="ORX34085.1"/>
    <property type="molecule type" value="Genomic_DNA"/>
</dbReference>
<dbReference type="OrthoDB" id="1874341at2759"/>